<sequence>MLIFWQERELYGGFTGGQANEPRPWRPFWRLRRQNEASREYRDYLYWERKFREPSTDFYATSHPIGKAFNDKQFLKSVLPSVLIDSLFSYSFKPASCPTSM</sequence>
<name>A0A4Y2PB43_ARAVE</name>
<protein>
    <submittedName>
        <fullName evidence="1">Uncharacterized protein</fullName>
    </submittedName>
</protein>
<keyword evidence="2" id="KW-1185">Reference proteome</keyword>
<proteinExistence type="predicted"/>
<organism evidence="1 2">
    <name type="scientific">Araneus ventricosus</name>
    <name type="common">Orbweaver spider</name>
    <name type="synonym">Epeira ventricosa</name>
    <dbReference type="NCBI Taxonomy" id="182803"/>
    <lineage>
        <taxon>Eukaryota</taxon>
        <taxon>Metazoa</taxon>
        <taxon>Ecdysozoa</taxon>
        <taxon>Arthropoda</taxon>
        <taxon>Chelicerata</taxon>
        <taxon>Arachnida</taxon>
        <taxon>Araneae</taxon>
        <taxon>Araneomorphae</taxon>
        <taxon>Entelegynae</taxon>
        <taxon>Araneoidea</taxon>
        <taxon>Araneidae</taxon>
        <taxon>Araneus</taxon>
    </lineage>
</organism>
<dbReference type="Proteomes" id="UP000499080">
    <property type="component" value="Unassembled WGS sequence"/>
</dbReference>
<dbReference type="AlphaFoldDB" id="A0A4Y2PB43"/>
<evidence type="ECO:0000313" key="2">
    <source>
        <dbReference type="Proteomes" id="UP000499080"/>
    </source>
</evidence>
<comment type="caution">
    <text evidence="1">The sequence shown here is derived from an EMBL/GenBank/DDBJ whole genome shotgun (WGS) entry which is preliminary data.</text>
</comment>
<dbReference type="EMBL" id="BGPR01010899">
    <property type="protein sequence ID" value="GBN48624.1"/>
    <property type="molecule type" value="Genomic_DNA"/>
</dbReference>
<accession>A0A4Y2PB43</accession>
<gene>
    <name evidence="1" type="ORF">AVEN_127732_1</name>
</gene>
<evidence type="ECO:0000313" key="1">
    <source>
        <dbReference type="EMBL" id="GBN48624.1"/>
    </source>
</evidence>
<reference evidence="1 2" key="1">
    <citation type="journal article" date="2019" name="Sci. Rep.">
        <title>Orb-weaving spider Araneus ventricosus genome elucidates the spidroin gene catalogue.</title>
        <authorList>
            <person name="Kono N."/>
            <person name="Nakamura H."/>
            <person name="Ohtoshi R."/>
            <person name="Moran D.A.P."/>
            <person name="Shinohara A."/>
            <person name="Yoshida Y."/>
            <person name="Fujiwara M."/>
            <person name="Mori M."/>
            <person name="Tomita M."/>
            <person name="Arakawa K."/>
        </authorList>
    </citation>
    <scope>NUCLEOTIDE SEQUENCE [LARGE SCALE GENOMIC DNA]</scope>
</reference>